<dbReference type="InterPro" id="IPR001347">
    <property type="entry name" value="SIS_dom"/>
</dbReference>
<dbReference type="PANTHER" id="PTHR10937:SF4">
    <property type="entry name" value="GLUCOSAMINE-6-PHOSPHATE DEAMINASE"/>
    <property type="match status" value="1"/>
</dbReference>
<gene>
    <name evidence="3" type="ORF">TEU_03600</name>
</gene>
<evidence type="ECO:0000259" key="2">
    <source>
        <dbReference type="PROSITE" id="PS51464"/>
    </source>
</evidence>
<dbReference type="Proteomes" id="UP000029980">
    <property type="component" value="Chromosome"/>
</dbReference>
<dbReference type="AlphaFoldDB" id="A0A097QSR9"/>
<dbReference type="KEGG" id="teu:TEU_03600"/>
<organism evidence="3 4">
    <name type="scientific">Thermococcus eurythermalis</name>
    <dbReference type="NCBI Taxonomy" id="1505907"/>
    <lineage>
        <taxon>Archaea</taxon>
        <taxon>Methanobacteriati</taxon>
        <taxon>Methanobacteriota</taxon>
        <taxon>Thermococci</taxon>
        <taxon>Thermococcales</taxon>
        <taxon>Thermococcaceae</taxon>
        <taxon>Thermococcus</taxon>
    </lineage>
</organism>
<keyword evidence="4" id="KW-1185">Reference proteome</keyword>
<feature type="domain" description="SIS" evidence="2">
    <location>
        <begin position="27"/>
        <end position="172"/>
    </location>
</feature>
<dbReference type="GO" id="GO:0097367">
    <property type="term" value="F:carbohydrate derivative binding"/>
    <property type="evidence" value="ECO:0007669"/>
    <property type="project" value="InterPro"/>
</dbReference>
<sequence>MHSTIKEIRKTPEGIMKAQKAFEDFVANHDFRLPREIVYTGCGSSHFLSQPLAMATTRLGGRGFSAPCSELLYSREWYSIGSPELLVAISRSGETTEAVEALRVLDVPKFALTAYESTLSREADYALVVPAHEESVVMTHSFPAFYFAYLQLLLHSYGGETLDAGHVATLTEEVLGNEGYVRELVEGFDFRNVIFLGSGILYPIALEAMLKMKEMALFWSEAYPTFEVRHGFKSIADDGTLVVLLVTEPFDWHEKLTREFQNQGAKVFTVGRRDTGADYFIEVPELDELASPVIYLPIIQLLAYYKAVSRGLNPDNPRFLSKVVKW</sequence>
<dbReference type="InterPro" id="IPR046348">
    <property type="entry name" value="SIS_dom_sf"/>
</dbReference>
<keyword evidence="3" id="KW-0808">Transferase</keyword>
<dbReference type="STRING" id="1505907.TEU_03600"/>
<feature type="domain" description="SIS" evidence="2">
    <location>
        <begin position="180"/>
        <end position="317"/>
    </location>
</feature>
<proteinExistence type="predicted"/>
<dbReference type="HOGENOM" id="CLU_012520_2_0_2"/>
<dbReference type="InterPro" id="IPR035466">
    <property type="entry name" value="GlmS/AgaS_SIS"/>
</dbReference>
<dbReference type="OrthoDB" id="372195at2157"/>
<reference evidence="3 4" key="1">
    <citation type="journal article" date="2015" name="Int. J. Syst. Evol. Microbiol.">
        <title>Thermococcus eurythermalis sp. nov., a conditional piezophilic hyperthermophilic archaeon with a wide temperature range isolated from an oil-immersed chimney in the Guaymas Basin.</title>
        <authorList>
            <person name="Zhao W."/>
            <person name="Zeng X."/>
            <person name="Xiao X."/>
        </authorList>
    </citation>
    <scope>NUCLEOTIDE SEQUENCE [LARGE SCALE GENOMIC DNA]</scope>
    <source>
        <strain evidence="3 4">A501</strain>
    </source>
</reference>
<keyword evidence="3" id="KW-0032">Aminotransferase</keyword>
<protein>
    <submittedName>
        <fullName evidence="3">Glucosamine-fructose-6-phosphate aminotransferase</fullName>
    </submittedName>
</protein>
<dbReference type="PROSITE" id="PS51464">
    <property type="entry name" value="SIS"/>
    <property type="match status" value="2"/>
</dbReference>
<dbReference type="PANTHER" id="PTHR10937">
    <property type="entry name" value="GLUCOSAMINE--FRUCTOSE-6-PHOSPHATE AMINOTRANSFERASE, ISOMERIZING"/>
    <property type="match status" value="1"/>
</dbReference>
<dbReference type="NCBIfam" id="NF041128">
    <property type="entry name" value="glucosaP_deam_GlmD"/>
    <property type="match status" value="1"/>
</dbReference>
<dbReference type="GO" id="GO:0008483">
    <property type="term" value="F:transaminase activity"/>
    <property type="evidence" value="ECO:0007669"/>
    <property type="project" value="UniProtKB-KW"/>
</dbReference>
<dbReference type="InterPro" id="IPR035490">
    <property type="entry name" value="GlmS/FrlB_SIS"/>
</dbReference>
<dbReference type="CDD" id="cd05008">
    <property type="entry name" value="SIS_GlmS_GlmD_1"/>
    <property type="match status" value="1"/>
</dbReference>
<evidence type="ECO:0000313" key="4">
    <source>
        <dbReference type="Proteomes" id="UP000029980"/>
    </source>
</evidence>
<dbReference type="InterPro" id="IPR053675">
    <property type="entry name" value="GlcN6P_deaminase"/>
</dbReference>
<evidence type="ECO:0000313" key="3">
    <source>
        <dbReference type="EMBL" id="AIU69506.1"/>
    </source>
</evidence>
<dbReference type="CDD" id="cd05009">
    <property type="entry name" value="SIS_GlmS_GlmD_2"/>
    <property type="match status" value="1"/>
</dbReference>
<dbReference type="EMBL" id="CP008887">
    <property type="protein sequence ID" value="AIU69506.1"/>
    <property type="molecule type" value="Genomic_DNA"/>
</dbReference>
<keyword evidence="1" id="KW-0677">Repeat</keyword>
<name>A0A097QSR9_9EURY</name>
<evidence type="ECO:0000256" key="1">
    <source>
        <dbReference type="ARBA" id="ARBA00022737"/>
    </source>
</evidence>
<dbReference type="Pfam" id="PF01380">
    <property type="entry name" value="SIS"/>
    <property type="match status" value="2"/>
</dbReference>
<dbReference type="Gene3D" id="3.40.50.10490">
    <property type="entry name" value="Glucose-6-phosphate isomerase like protein, domain 1"/>
    <property type="match status" value="2"/>
</dbReference>
<accession>A0A097QSR9</accession>
<dbReference type="GO" id="GO:1901135">
    <property type="term" value="P:carbohydrate derivative metabolic process"/>
    <property type="evidence" value="ECO:0007669"/>
    <property type="project" value="InterPro"/>
</dbReference>
<dbReference type="SUPFAM" id="SSF53697">
    <property type="entry name" value="SIS domain"/>
    <property type="match status" value="1"/>
</dbReference>